<dbReference type="InterPro" id="IPR038358">
    <property type="entry name" value="VPS28_N_sf"/>
</dbReference>
<dbReference type="EMBL" id="AE016817">
    <property type="protein sequence ID" value="AAS51963.1"/>
    <property type="molecule type" value="Genomic_DNA"/>
</dbReference>
<dbReference type="SUPFAM" id="SSF140111">
    <property type="entry name" value="Endosomal sorting complex assembly domain"/>
    <property type="match status" value="1"/>
</dbReference>
<keyword evidence="10" id="KW-1185">Reference proteome</keyword>
<dbReference type="InterPro" id="IPR017899">
    <property type="entry name" value="VPS28_C"/>
</dbReference>
<reference evidence="10" key="2">
    <citation type="journal article" date="2013" name="G3 (Bethesda)">
        <title>Genomes of Ashbya fungi isolated from insects reveal four mating-type loci, numerous translocations, lack of transposons, and distinct gene duplications.</title>
        <authorList>
            <person name="Dietrich F.S."/>
            <person name="Voegeli S."/>
            <person name="Kuo S."/>
            <person name="Philippsen P."/>
        </authorList>
    </citation>
    <scope>GENOME REANNOTATION</scope>
    <source>
        <strain evidence="10">ATCC 10895 / CBS 109.51 / FGSC 9923 / NRRL Y-1056</strain>
    </source>
</reference>
<dbReference type="InterPro" id="IPR007143">
    <property type="entry name" value="Vps28"/>
</dbReference>
<dbReference type="GO" id="GO:0031902">
    <property type="term" value="C:late endosome membrane"/>
    <property type="evidence" value="ECO:0007669"/>
    <property type="project" value="UniProtKB-SubCell"/>
</dbReference>
<comment type="function">
    <text evidence="5">Component of the ESCRT-I complex (endosomal sorting complex required for transport I), a regulator of vesicular trafficking process.</text>
</comment>
<name>Q75A75_EREGS</name>
<dbReference type="SUPFAM" id="SSF140427">
    <property type="entry name" value="VPS28 C-terminal domain-like"/>
    <property type="match status" value="1"/>
</dbReference>
<evidence type="ECO:0000313" key="10">
    <source>
        <dbReference type="Proteomes" id="UP000000591"/>
    </source>
</evidence>
<dbReference type="Gene3D" id="1.20.120.1130">
    <property type="match status" value="1"/>
</dbReference>
<evidence type="ECO:0000313" key="9">
    <source>
        <dbReference type="EMBL" id="AAS51963.1"/>
    </source>
</evidence>
<proteinExistence type="inferred from homology"/>
<dbReference type="InterPro" id="IPR017898">
    <property type="entry name" value="VPS28_N"/>
</dbReference>
<reference evidence="9 10" key="1">
    <citation type="journal article" date="2004" name="Science">
        <title>The Ashbya gossypii genome as a tool for mapping the ancient Saccharomyces cerevisiae genome.</title>
        <authorList>
            <person name="Dietrich F.S."/>
            <person name="Voegeli S."/>
            <person name="Brachat S."/>
            <person name="Lerch A."/>
            <person name="Gates K."/>
            <person name="Steiner S."/>
            <person name="Mohr C."/>
            <person name="Pohlmann R."/>
            <person name="Luedi P."/>
            <person name="Choi S."/>
            <person name="Wing R.A."/>
            <person name="Flavier A."/>
            <person name="Gaffney T.D."/>
            <person name="Philippsen P."/>
        </authorList>
    </citation>
    <scope>NUCLEOTIDE SEQUENCE [LARGE SCALE GENOMIC DNA]</scope>
    <source>
        <strain evidence="10">ATCC 10895 / CBS 109.51 / FGSC 9923 / NRRL Y-1056</strain>
    </source>
</reference>
<dbReference type="GO" id="GO:0043328">
    <property type="term" value="P:protein transport to vacuole involved in ubiquitin-dependent protein catabolic process via the multivesicular body sorting pathway"/>
    <property type="evidence" value="ECO:0000318"/>
    <property type="project" value="GO_Central"/>
</dbReference>
<dbReference type="PIRSF" id="PIRSF017535">
    <property type="entry name" value="VPS28"/>
    <property type="match status" value="1"/>
</dbReference>
<feature type="domain" description="VPS28 C-terminal" evidence="7">
    <location>
        <begin position="146"/>
        <end position="240"/>
    </location>
</feature>
<gene>
    <name evidence="9" type="ORF">AGOS_ADR043W</name>
</gene>
<dbReference type="eggNOG" id="KOG3284">
    <property type="taxonomic scope" value="Eukaryota"/>
</dbReference>
<feature type="domain" description="VPS28 N-terminal" evidence="8">
    <location>
        <begin position="16"/>
        <end position="128"/>
    </location>
</feature>
<comment type="similarity">
    <text evidence="5 6">Belongs to the VPS28 family.</text>
</comment>
<dbReference type="GO" id="GO:0044877">
    <property type="term" value="F:protein-containing complex binding"/>
    <property type="evidence" value="ECO:0000318"/>
    <property type="project" value="GO_Central"/>
</dbReference>
<dbReference type="GO" id="GO:0006623">
    <property type="term" value="P:protein targeting to vacuole"/>
    <property type="evidence" value="ECO:0007669"/>
    <property type="project" value="EnsemblFungi"/>
</dbReference>
<dbReference type="PANTHER" id="PTHR12937:SF0">
    <property type="entry name" value="VACUOLAR PROTEIN SORTING-ASSOCIATED PROTEIN 28 HOMOLOG"/>
    <property type="match status" value="1"/>
</dbReference>
<keyword evidence="3 5" id="KW-0967">Endosome</keyword>
<dbReference type="OrthoDB" id="2671at2759"/>
<dbReference type="GO" id="GO:0006612">
    <property type="term" value="P:protein targeting to membrane"/>
    <property type="evidence" value="ECO:0007669"/>
    <property type="project" value="EnsemblFungi"/>
</dbReference>
<dbReference type="Pfam" id="PF03997">
    <property type="entry name" value="VPS28"/>
    <property type="match status" value="1"/>
</dbReference>
<dbReference type="KEGG" id="ago:AGOS_ADR043W"/>
<dbReference type="Proteomes" id="UP000000591">
    <property type="component" value="Chromosome IV"/>
</dbReference>
<dbReference type="STRING" id="284811.Q75A75"/>
<evidence type="ECO:0000256" key="6">
    <source>
        <dbReference type="PROSITE-ProRule" id="PRU00642"/>
    </source>
</evidence>
<sequence>MSDRAPVNYYGSKNSTRSFNNALFEEVPLFDASTTPQQREVTETLSEIYSIIVALEQVEKAYLKDGISSDDYTVSVNKLIAQYKTYLANNSDVQAVFGDLQQFRQRWNINASNAIARLERGMPVTVEHGIQGSSGDNPASSSGTQFNAKAVAEATGNFITVMDALKLRLKAKDQLHPLMSELLLSINRVGPQDFEKRSKLVEWIVQINKMKANESLGDDEARELLFDLDSAYKAFYTLLG</sequence>
<dbReference type="FunCoup" id="Q75A75">
    <property type="interactions" value="624"/>
</dbReference>
<dbReference type="Gene3D" id="1.20.1440.200">
    <property type="match status" value="1"/>
</dbReference>
<dbReference type="PROSITE" id="PS51313">
    <property type="entry name" value="VPS28_N"/>
    <property type="match status" value="1"/>
</dbReference>
<evidence type="ECO:0000256" key="3">
    <source>
        <dbReference type="ARBA" id="ARBA00022753"/>
    </source>
</evidence>
<evidence type="ECO:0000259" key="7">
    <source>
        <dbReference type="PROSITE" id="PS51310"/>
    </source>
</evidence>
<evidence type="ECO:0000256" key="1">
    <source>
        <dbReference type="ARBA" id="ARBA00004633"/>
    </source>
</evidence>
<evidence type="ECO:0000256" key="2">
    <source>
        <dbReference type="ARBA" id="ARBA00022448"/>
    </source>
</evidence>
<keyword evidence="4 5" id="KW-0653">Protein transport</keyword>
<dbReference type="InParanoid" id="Q75A75"/>
<comment type="subcellular location">
    <subcellularLocation>
        <location evidence="1">Late endosome membrane</location>
        <topology evidence="1">Peripheral membrane protein</topology>
    </subcellularLocation>
</comment>
<dbReference type="PROSITE" id="PS51310">
    <property type="entry name" value="VPS28_C"/>
    <property type="match status" value="1"/>
</dbReference>
<dbReference type="GeneID" id="4620288"/>
<dbReference type="FunFam" id="1.20.120.1130:FF:000001">
    <property type="entry name" value="Vacuolar protein sorting-associated protein 28 homolog"/>
    <property type="match status" value="1"/>
</dbReference>
<dbReference type="InterPro" id="IPR037206">
    <property type="entry name" value="VPS28_C_sf"/>
</dbReference>
<dbReference type="RefSeq" id="NP_984139.1">
    <property type="nucleotide sequence ID" value="NM_209492.1"/>
</dbReference>
<keyword evidence="2 5" id="KW-0813">Transport</keyword>
<dbReference type="FunFam" id="1.20.1440.200:FF:000003">
    <property type="entry name" value="Vacuolar protein sorting-associated protein 28"/>
    <property type="match status" value="1"/>
</dbReference>
<dbReference type="PANTHER" id="PTHR12937">
    <property type="entry name" value="VACUOLAR PROTEIN SORTING 28, ISOFORM 2 VPS28"/>
    <property type="match status" value="1"/>
</dbReference>
<evidence type="ECO:0000259" key="8">
    <source>
        <dbReference type="PROSITE" id="PS51313"/>
    </source>
</evidence>
<organism evidence="9 10">
    <name type="scientific">Eremothecium gossypii (strain ATCC 10895 / CBS 109.51 / FGSC 9923 / NRRL Y-1056)</name>
    <name type="common">Yeast</name>
    <name type="synonym">Ashbya gossypii</name>
    <dbReference type="NCBI Taxonomy" id="284811"/>
    <lineage>
        <taxon>Eukaryota</taxon>
        <taxon>Fungi</taxon>
        <taxon>Dikarya</taxon>
        <taxon>Ascomycota</taxon>
        <taxon>Saccharomycotina</taxon>
        <taxon>Saccharomycetes</taxon>
        <taxon>Saccharomycetales</taxon>
        <taxon>Saccharomycetaceae</taxon>
        <taxon>Eremothecium</taxon>
    </lineage>
</organism>
<dbReference type="HOGENOM" id="CLU_076417_0_0_1"/>
<dbReference type="AlphaFoldDB" id="Q75A75"/>
<accession>Q75A75</accession>
<dbReference type="GO" id="GO:1904669">
    <property type="term" value="P:ATP export"/>
    <property type="evidence" value="ECO:0007669"/>
    <property type="project" value="EnsemblFungi"/>
</dbReference>
<dbReference type="InterPro" id="IPR037202">
    <property type="entry name" value="ESCRT_assembly_dom"/>
</dbReference>
<protein>
    <recommendedName>
        <fullName evidence="5">Vacuolar protein sorting-associated protein 28</fullName>
    </recommendedName>
    <alternativeName>
        <fullName evidence="5">ESCRT-I complex subunit VPS28</fullName>
    </alternativeName>
</protein>
<dbReference type="OMA" id="CDEFPTV"/>
<evidence type="ECO:0000256" key="4">
    <source>
        <dbReference type="ARBA" id="ARBA00022927"/>
    </source>
</evidence>
<dbReference type="GO" id="GO:0000813">
    <property type="term" value="C:ESCRT I complex"/>
    <property type="evidence" value="ECO:0000318"/>
    <property type="project" value="GO_Central"/>
</dbReference>
<evidence type="ECO:0000256" key="5">
    <source>
        <dbReference type="PIRNR" id="PIRNR017535"/>
    </source>
</evidence>